<evidence type="ECO:0008006" key="4">
    <source>
        <dbReference type="Google" id="ProtNLM"/>
    </source>
</evidence>
<dbReference type="Gene3D" id="2.160.20.10">
    <property type="entry name" value="Single-stranded right-handed beta-helix, Pectin lyase-like"/>
    <property type="match status" value="1"/>
</dbReference>
<feature type="signal peptide" evidence="1">
    <location>
        <begin position="1"/>
        <end position="23"/>
    </location>
</feature>
<organism evidence="2 3">
    <name type="scientific">Inhella proteolytica</name>
    <dbReference type="NCBI Taxonomy" id="2795029"/>
    <lineage>
        <taxon>Bacteria</taxon>
        <taxon>Pseudomonadati</taxon>
        <taxon>Pseudomonadota</taxon>
        <taxon>Betaproteobacteria</taxon>
        <taxon>Burkholderiales</taxon>
        <taxon>Sphaerotilaceae</taxon>
        <taxon>Inhella</taxon>
    </lineage>
</organism>
<dbReference type="Proteomes" id="UP000613266">
    <property type="component" value="Unassembled WGS sequence"/>
</dbReference>
<dbReference type="SUPFAM" id="SSF51126">
    <property type="entry name" value="Pectin lyase-like"/>
    <property type="match status" value="1"/>
</dbReference>
<sequence length="631" mass="66254">MRLMPALAFGLALCLVLSRPSPAATCTDTVFVDTIAEAAWVNLDVSPAQGTRGVRDALRQAQSQHPTQPVRIRLAPGSYADNLGSEIYAQRLLRSASSPIWLQATDPRPNATVLGHGINLLGVSYLAIEGLTIGPETVGAWSGSAHADPQPLQTAAGIHVAGAARNGRSNANQGGVLNTAVYGQFEPAHHILVRRVTIQNLFGRDERDGETSEGQNMDGMKFNQVTDLWVLDSSVRQTTRHGIDNVGVHRAAFCRNLVAQSGGGLGIEAKGGSVDVLYESNTFYRVRRVELGGEDTDATYYMSADGRWDYEALRTVARNNLIVDAREAALEFSGCQDCVAVGNSIVFTAAYQAPSAGGEVFGGDALRAHDSRVLAAPDGAGSDCQTWDESAQDYVTVDPCWGVGANAPAPINRVLRNANLTVVNNLFSAEGGSFGRGGGAVVPCPLNASGGTAPISFNANYWWNGGQALPLAACSPLSEGPASRFPGGSAPIVGGSVEASSTARLSASLLDALAPRAGSPLLGLAIAHPSQAAYDRLGAPRGNAVGALVNVDARADRVFSFAERFYPQFFPGFVPSFLLSGYYVRHYPAAQNYIGAANGRLYLLGPALTGGQVLDYGALDDWMATVRAAGH</sequence>
<dbReference type="InterPro" id="IPR012334">
    <property type="entry name" value="Pectin_lyas_fold"/>
</dbReference>
<comment type="caution">
    <text evidence="2">The sequence shown here is derived from an EMBL/GenBank/DDBJ whole genome shotgun (WGS) entry which is preliminary data.</text>
</comment>
<proteinExistence type="predicted"/>
<feature type="chain" id="PRO_5037289647" description="Right handed beta helix domain-containing protein" evidence="1">
    <location>
        <begin position="24"/>
        <end position="631"/>
    </location>
</feature>
<keyword evidence="1" id="KW-0732">Signal</keyword>
<dbReference type="RefSeq" id="WP_198110716.1">
    <property type="nucleotide sequence ID" value="NZ_JAEDAK010000005.1"/>
</dbReference>
<dbReference type="InterPro" id="IPR011050">
    <property type="entry name" value="Pectin_lyase_fold/virulence"/>
</dbReference>
<protein>
    <recommendedName>
        <fullName evidence="4">Right handed beta helix domain-containing protein</fullName>
    </recommendedName>
</protein>
<name>A0A931J1H8_9BURK</name>
<evidence type="ECO:0000313" key="3">
    <source>
        <dbReference type="Proteomes" id="UP000613266"/>
    </source>
</evidence>
<reference evidence="2" key="1">
    <citation type="submission" date="2020-12" db="EMBL/GenBank/DDBJ databases">
        <title>The genome sequence of Inhella sp. 1Y17.</title>
        <authorList>
            <person name="Liu Y."/>
        </authorList>
    </citation>
    <scope>NUCLEOTIDE SEQUENCE</scope>
    <source>
        <strain evidence="2">1Y17</strain>
    </source>
</reference>
<dbReference type="EMBL" id="JAEDAK010000005">
    <property type="protein sequence ID" value="MBH9576998.1"/>
    <property type="molecule type" value="Genomic_DNA"/>
</dbReference>
<keyword evidence="3" id="KW-1185">Reference proteome</keyword>
<gene>
    <name evidence="2" type="ORF">I7X39_08780</name>
</gene>
<evidence type="ECO:0000256" key="1">
    <source>
        <dbReference type="SAM" id="SignalP"/>
    </source>
</evidence>
<accession>A0A931J1H8</accession>
<evidence type="ECO:0000313" key="2">
    <source>
        <dbReference type="EMBL" id="MBH9576998.1"/>
    </source>
</evidence>
<dbReference type="AlphaFoldDB" id="A0A931J1H8"/>